<dbReference type="Gene3D" id="1.10.10.60">
    <property type="entry name" value="Homeodomain-like"/>
    <property type="match status" value="2"/>
</dbReference>
<evidence type="ECO:0000313" key="5">
    <source>
        <dbReference type="EMBL" id="MFD1441370.1"/>
    </source>
</evidence>
<organism evidence="5 6">
    <name type="scientific">Lacticaseibacillus hegangensis</name>
    <dbReference type="NCBI Taxonomy" id="2486010"/>
    <lineage>
        <taxon>Bacteria</taxon>
        <taxon>Bacillati</taxon>
        <taxon>Bacillota</taxon>
        <taxon>Bacilli</taxon>
        <taxon>Lactobacillales</taxon>
        <taxon>Lactobacillaceae</taxon>
        <taxon>Lacticaseibacillus</taxon>
    </lineage>
</organism>
<gene>
    <name evidence="5" type="ORF">ACFQ5K_08290</name>
</gene>
<proteinExistence type="predicted"/>
<dbReference type="InterPro" id="IPR009057">
    <property type="entry name" value="Homeodomain-like_sf"/>
</dbReference>
<keyword evidence="2" id="KW-0238">DNA-binding</keyword>
<dbReference type="EMBL" id="JBHTOK010000067">
    <property type="protein sequence ID" value="MFD1441370.1"/>
    <property type="molecule type" value="Genomic_DNA"/>
</dbReference>
<protein>
    <submittedName>
        <fullName evidence="5">Helix-turn-helix domain-containing protein</fullName>
    </submittedName>
</protein>
<sequence length="102" mass="11746">MLYYISQNYSNPITVANLAAIVHIDRTYLHRLFTKQVGRSPQAYLKQYRIDQAGQLLRETDYPIQVVARAVGYENQFSFSKAFSSLMGLAPSAYREKHRATK</sequence>
<dbReference type="PANTHER" id="PTHR43280:SF2">
    <property type="entry name" value="HTH-TYPE TRANSCRIPTIONAL REGULATOR EXSA"/>
    <property type="match status" value="1"/>
</dbReference>
<accession>A0ABW4CXM8</accession>
<feature type="domain" description="HTH araC/xylS-type" evidence="4">
    <location>
        <begin position="1"/>
        <end position="97"/>
    </location>
</feature>
<dbReference type="PRINTS" id="PR00032">
    <property type="entry name" value="HTHARAC"/>
</dbReference>
<reference evidence="6" key="1">
    <citation type="journal article" date="2019" name="Int. J. Syst. Evol. Microbiol.">
        <title>The Global Catalogue of Microorganisms (GCM) 10K type strain sequencing project: providing services to taxonomists for standard genome sequencing and annotation.</title>
        <authorList>
            <consortium name="The Broad Institute Genomics Platform"/>
            <consortium name="The Broad Institute Genome Sequencing Center for Infectious Disease"/>
            <person name="Wu L."/>
            <person name="Ma J."/>
        </authorList>
    </citation>
    <scope>NUCLEOTIDE SEQUENCE [LARGE SCALE GENOMIC DNA]</scope>
    <source>
        <strain evidence="6">CCM 8912</strain>
    </source>
</reference>
<evidence type="ECO:0000313" key="6">
    <source>
        <dbReference type="Proteomes" id="UP001597212"/>
    </source>
</evidence>
<dbReference type="SMART" id="SM00342">
    <property type="entry name" value="HTH_ARAC"/>
    <property type="match status" value="1"/>
</dbReference>
<dbReference type="PANTHER" id="PTHR43280">
    <property type="entry name" value="ARAC-FAMILY TRANSCRIPTIONAL REGULATOR"/>
    <property type="match status" value="1"/>
</dbReference>
<keyword evidence="1" id="KW-0805">Transcription regulation</keyword>
<dbReference type="RefSeq" id="WP_225419389.1">
    <property type="nucleotide sequence ID" value="NZ_JBHTOK010000067.1"/>
</dbReference>
<dbReference type="SUPFAM" id="SSF46689">
    <property type="entry name" value="Homeodomain-like"/>
    <property type="match status" value="2"/>
</dbReference>
<keyword evidence="3" id="KW-0804">Transcription</keyword>
<dbReference type="PROSITE" id="PS01124">
    <property type="entry name" value="HTH_ARAC_FAMILY_2"/>
    <property type="match status" value="1"/>
</dbReference>
<dbReference type="InterPro" id="IPR018060">
    <property type="entry name" value="HTH_AraC"/>
</dbReference>
<dbReference type="Pfam" id="PF12833">
    <property type="entry name" value="HTH_18"/>
    <property type="match status" value="1"/>
</dbReference>
<evidence type="ECO:0000256" key="3">
    <source>
        <dbReference type="ARBA" id="ARBA00023163"/>
    </source>
</evidence>
<dbReference type="InterPro" id="IPR020449">
    <property type="entry name" value="Tscrpt_reg_AraC-type_HTH"/>
</dbReference>
<dbReference type="Proteomes" id="UP001597212">
    <property type="component" value="Unassembled WGS sequence"/>
</dbReference>
<evidence type="ECO:0000256" key="1">
    <source>
        <dbReference type="ARBA" id="ARBA00023015"/>
    </source>
</evidence>
<name>A0ABW4CXM8_9LACO</name>
<evidence type="ECO:0000256" key="2">
    <source>
        <dbReference type="ARBA" id="ARBA00023125"/>
    </source>
</evidence>
<keyword evidence="6" id="KW-1185">Reference proteome</keyword>
<evidence type="ECO:0000259" key="4">
    <source>
        <dbReference type="PROSITE" id="PS01124"/>
    </source>
</evidence>
<comment type="caution">
    <text evidence="5">The sequence shown here is derived from an EMBL/GenBank/DDBJ whole genome shotgun (WGS) entry which is preliminary data.</text>
</comment>